<dbReference type="Proteomes" id="UP000271098">
    <property type="component" value="Unassembled WGS sequence"/>
</dbReference>
<dbReference type="AlphaFoldDB" id="A0A183DEM9"/>
<gene>
    <name evidence="1" type="ORF">GPUH_LOCUS7170</name>
</gene>
<evidence type="ECO:0000313" key="1">
    <source>
        <dbReference type="EMBL" id="VDK57463.1"/>
    </source>
</evidence>
<proteinExistence type="predicted"/>
<dbReference type="PANTHER" id="PTHR44340">
    <property type="entry name" value="DNAJ HOMOLOG SUBFAMILY C MEMBER 10"/>
    <property type="match status" value="1"/>
</dbReference>
<evidence type="ECO:0000313" key="2">
    <source>
        <dbReference type="Proteomes" id="UP000271098"/>
    </source>
</evidence>
<dbReference type="GO" id="GO:0015035">
    <property type="term" value="F:protein-disulfide reductase activity"/>
    <property type="evidence" value="ECO:0007669"/>
    <property type="project" value="TreeGrafter"/>
</dbReference>
<accession>A0A183DEM9</accession>
<name>A0A183DEM9_9BILA</name>
<dbReference type="PANTHER" id="PTHR44340:SF1">
    <property type="entry name" value="DNAJ HOMOLOG SUBFAMILY C MEMBER 10"/>
    <property type="match status" value="1"/>
</dbReference>
<dbReference type="GO" id="GO:0016671">
    <property type="term" value="F:oxidoreductase activity, acting on a sulfur group of donors, disulfide as acceptor"/>
    <property type="evidence" value="ECO:0007669"/>
    <property type="project" value="TreeGrafter"/>
</dbReference>
<protein>
    <submittedName>
        <fullName evidence="3">Transcriptional regulator</fullName>
    </submittedName>
</protein>
<dbReference type="EMBL" id="UYRT01018113">
    <property type="protein sequence ID" value="VDK57463.1"/>
    <property type="molecule type" value="Genomic_DNA"/>
</dbReference>
<reference evidence="3" key="1">
    <citation type="submission" date="2016-06" db="UniProtKB">
        <authorList>
            <consortium name="WormBaseParasite"/>
        </authorList>
    </citation>
    <scope>IDENTIFICATION</scope>
</reference>
<dbReference type="Gene3D" id="3.40.30.10">
    <property type="entry name" value="Glutaredoxin"/>
    <property type="match status" value="1"/>
</dbReference>
<organism evidence="3">
    <name type="scientific">Gongylonema pulchrum</name>
    <dbReference type="NCBI Taxonomy" id="637853"/>
    <lineage>
        <taxon>Eukaryota</taxon>
        <taxon>Metazoa</taxon>
        <taxon>Ecdysozoa</taxon>
        <taxon>Nematoda</taxon>
        <taxon>Chromadorea</taxon>
        <taxon>Rhabditida</taxon>
        <taxon>Spirurina</taxon>
        <taxon>Spiruromorpha</taxon>
        <taxon>Spiruroidea</taxon>
        <taxon>Gongylonematidae</taxon>
        <taxon>Gongylonema</taxon>
    </lineage>
</organism>
<reference evidence="1 2" key="2">
    <citation type="submission" date="2018-11" db="EMBL/GenBank/DDBJ databases">
        <authorList>
            <consortium name="Pathogen Informatics"/>
        </authorList>
    </citation>
    <scope>NUCLEOTIDE SEQUENCE [LARGE SCALE GENOMIC DNA]</scope>
</reference>
<dbReference type="InterPro" id="IPR052460">
    <property type="entry name" value="ER_disulfide_reductase"/>
</dbReference>
<sequence length="109" mass="12416">MEYVIGTVQHLKDSDISLRKLAASLHGLVTTAAVNCDESPKLCKLFDRTSGVICFWQIDAKKPDEIREIDSLDYKEIAAAVLKHAPGIPYIEHEHLKRLVEGYFFYFFS</sequence>
<dbReference type="GO" id="GO:0036498">
    <property type="term" value="P:IRE1-mediated unfolded protein response"/>
    <property type="evidence" value="ECO:0007669"/>
    <property type="project" value="TreeGrafter"/>
</dbReference>
<evidence type="ECO:0000313" key="3">
    <source>
        <dbReference type="WBParaSite" id="GPUH_0000717901-mRNA-1"/>
    </source>
</evidence>
<keyword evidence="2" id="KW-1185">Reference proteome</keyword>
<dbReference type="GO" id="GO:0005788">
    <property type="term" value="C:endoplasmic reticulum lumen"/>
    <property type="evidence" value="ECO:0007669"/>
    <property type="project" value="TreeGrafter"/>
</dbReference>
<dbReference type="GO" id="GO:0051787">
    <property type="term" value="F:misfolded protein binding"/>
    <property type="evidence" value="ECO:0007669"/>
    <property type="project" value="TreeGrafter"/>
</dbReference>
<dbReference type="WBParaSite" id="GPUH_0000717901-mRNA-1">
    <property type="protein sequence ID" value="GPUH_0000717901-mRNA-1"/>
    <property type="gene ID" value="GPUH_0000717901"/>
</dbReference>